<accession>A0A4U1JK24</accession>
<keyword evidence="4" id="KW-1185">Reference proteome</keyword>
<feature type="chain" id="PRO_5020554250" evidence="1">
    <location>
        <begin position="20"/>
        <end position="324"/>
    </location>
</feature>
<sequence length="324" mass="33952">MRIISWMLVSLLIAGCSDAVTNDPSNPNAGPGGCPLVTFNEGVDESGTNGIVADASGVYWTRADSVWRADPGGASPRRIAQGFTEAYTLAMDDEALYVVDYAERLVRMNKDGGATGVLAQDSIGAVAVDEDSVYFVSTAGLFRTPKDISKIESLAPISSVGSIAVDDTHVYVRTLGNVEDPSGHIVRVPKAGGAIEEITPPTTVAYHYFAQELAVDGTNVYWVEPSTGTLMKAPKEGGTPVVLAKDLADPVSLTLDGDSVYVTLRGKDGGSLDERGVLRVPKEGGDVADVARGPQISAFDVAVDAEHVYWTARVVSAGVTASCK</sequence>
<keyword evidence="1" id="KW-0732">Signal</keyword>
<proteinExistence type="predicted"/>
<feature type="signal peptide" evidence="1">
    <location>
        <begin position="1"/>
        <end position="19"/>
    </location>
</feature>
<dbReference type="EMBL" id="SSMQ01000001">
    <property type="protein sequence ID" value="TKD13096.1"/>
    <property type="molecule type" value="Genomic_DNA"/>
</dbReference>
<gene>
    <name evidence="3" type="ORF">E8A74_00645</name>
</gene>
<dbReference type="RefSeq" id="WP_136926912.1">
    <property type="nucleotide sequence ID" value="NZ_SSMQ01000001.1"/>
</dbReference>
<evidence type="ECO:0000313" key="4">
    <source>
        <dbReference type="Proteomes" id="UP000309215"/>
    </source>
</evidence>
<evidence type="ECO:0000313" key="3">
    <source>
        <dbReference type="EMBL" id="TKD13096.1"/>
    </source>
</evidence>
<evidence type="ECO:0000256" key="1">
    <source>
        <dbReference type="SAM" id="SignalP"/>
    </source>
</evidence>
<protein>
    <submittedName>
        <fullName evidence="3">DUF5050 domain-containing protein</fullName>
    </submittedName>
</protein>
<dbReference type="SUPFAM" id="SSF63825">
    <property type="entry name" value="YWTD domain"/>
    <property type="match status" value="1"/>
</dbReference>
<reference evidence="3 4" key="1">
    <citation type="submission" date="2019-04" db="EMBL/GenBank/DDBJ databases">
        <authorList>
            <person name="Li Y."/>
            <person name="Wang J."/>
        </authorList>
    </citation>
    <scope>NUCLEOTIDE SEQUENCE [LARGE SCALE GENOMIC DNA]</scope>
    <source>
        <strain evidence="3 4">DSM 14668</strain>
    </source>
</reference>
<dbReference type="InterPro" id="IPR011042">
    <property type="entry name" value="6-blade_b-propeller_TolB-like"/>
</dbReference>
<dbReference type="OrthoDB" id="5521584at2"/>
<dbReference type="InterPro" id="IPR032485">
    <property type="entry name" value="LRP1-like_beta_prop"/>
</dbReference>
<dbReference type="Gene3D" id="2.120.10.30">
    <property type="entry name" value="TolB, C-terminal domain"/>
    <property type="match status" value="1"/>
</dbReference>
<dbReference type="PROSITE" id="PS51257">
    <property type="entry name" value="PROKAR_LIPOPROTEIN"/>
    <property type="match status" value="1"/>
</dbReference>
<name>A0A4U1JK24_9BACT</name>
<comment type="caution">
    <text evidence="3">The sequence shown here is derived from an EMBL/GenBank/DDBJ whole genome shotgun (WGS) entry which is preliminary data.</text>
</comment>
<organism evidence="3 4">
    <name type="scientific">Polyangium fumosum</name>
    <dbReference type="NCBI Taxonomy" id="889272"/>
    <lineage>
        <taxon>Bacteria</taxon>
        <taxon>Pseudomonadati</taxon>
        <taxon>Myxococcota</taxon>
        <taxon>Polyangia</taxon>
        <taxon>Polyangiales</taxon>
        <taxon>Polyangiaceae</taxon>
        <taxon>Polyangium</taxon>
    </lineage>
</organism>
<dbReference type="AlphaFoldDB" id="A0A4U1JK24"/>
<dbReference type="Proteomes" id="UP000309215">
    <property type="component" value="Unassembled WGS sequence"/>
</dbReference>
<dbReference type="Pfam" id="PF16472">
    <property type="entry name" value="DUF5050"/>
    <property type="match status" value="1"/>
</dbReference>
<feature type="domain" description="Prolow-density lipoprotein receptor-related protein 1-like beta-propeller" evidence="2">
    <location>
        <begin position="54"/>
        <end position="271"/>
    </location>
</feature>
<evidence type="ECO:0000259" key="2">
    <source>
        <dbReference type="Pfam" id="PF16472"/>
    </source>
</evidence>